<dbReference type="Gene3D" id="3.40.50.970">
    <property type="match status" value="1"/>
</dbReference>
<dbReference type="EMBL" id="HG934468">
    <property type="protein sequence ID" value="CDN32422.1"/>
    <property type="molecule type" value="Genomic_DNA"/>
</dbReference>
<sequence length="284" mass="30890">MNNIKNLEKIAAQVRRDIVRMVAAVNSGHPGGSMSATDVVTALFFDVMDAEPAKFTREGKGEDMFFLSNGHISPVLYSVMARRGYFPVSELATFRLLGSNLQGHPTPRHLDTIRVASGSLGQGLSVALGVGLAKKLDGDTHKIFVLTGDGELQEGQIWEAAAFATARKIDNVIAIVDWNNQQIDGTCEEVLSQGEGSFRGKFEAFGWRVLEVDGHNMDEVIKTLRYAKENACGKGKPVVILAKTIMGKGVSFMENTNEFHGKATSAQQTEQALRELPTTDLGDY</sequence>
<evidence type="ECO:0000259" key="4">
    <source>
        <dbReference type="Pfam" id="PF00456"/>
    </source>
</evidence>
<proteinExistence type="inferred from homology"/>
<dbReference type="InterPro" id="IPR029061">
    <property type="entry name" value="THDP-binding"/>
</dbReference>
<dbReference type="PATRIC" id="fig|1433126.3.peg.2327"/>
<dbReference type="AlphaFoldDB" id="A0A060RA19"/>
<dbReference type="CDD" id="cd02012">
    <property type="entry name" value="TPP_TK"/>
    <property type="match status" value="1"/>
</dbReference>
<dbReference type="PANTHER" id="PTHR47514:SF1">
    <property type="entry name" value="TRANSKETOLASE N-TERMINAL SECTION-RELATED"/>
    <property type="match status" value="1"/>
</dbReference>
<dbReference type="GO" id="GO:0004802">
    <property type="term" value="F:transketolase activity"/>
    <property type="evidence" value="ECO:0007669"/>
    <property type="project" value="UniProtKB-EC"/>
</dbReference>
<feature type="domain" description="Transketolase N-terminal" evidence="4">
    <location>
        <begin position="10"/>
        <end position="273"/>
    </location>
</feature>
<dbReference type="EC" id="2.2.1.1" evidence="5"/>
<dbReference type="SUPFAM" id="SSF52518">
    <property type="entry name" value="Thiamin diphosphate-binding fold (THDP-binding)"/>
    <property type="match status" value="1"/>
</dbReference>
<comment type="cofactor">
    <cofactor evidence="1">
        <name>thiamine diphosphate</name>
        <dbReference type="ChEBI" id="CHEBI:58937"/>
    </cofactor>
</comment>
<evidence type="ECO:0000256" key="2">
    <source>
        <dbReference type="ARBA" id="ARBA00007131"/>
    </source>
</evidence>
<dbReference type="Proteomes" id="UP000027616">
    <property type="component" value="Chromosome I"/>
</dbReference>
<protein>
    <submittedName>
        <fullName evidence="5">Transketolase, N-terminal section</fullName>
        <ecNumber evidence="5">2.2.1.1</ecNumber>
    </submittedName>
</protein>
<keyword evidence="6" id="KW-1185">Reference proteome</keyword>
<evidence type="ECO:0000256" key="3">
    <source>
        <dbReference type="ARBA" id="ARBA00023052"/>
    </source>
</evidence>
<dbReference type="OrthoDB" id="8732661at2"/>
<dbReference type="eggNOG" id="COG3959">
    <property type="taxonomic scope" value="Bacteria"/>
</dbReference>
<dbReference type="PANTHER" id="PTHR47514">
    <property type="entry name" value="TRANSKETOLASE N-TERMINAL SECTION-RELATED"/>
    <property type="match status" value="1"/>
</dbReference>
<evidence type="ECO:0000256" key="1">
    <source>
        <dbReference type="ARBA" id="ARBA00001964"/>
    </source>
</evidence>
<reference evidence="5 6" key="1">
    <citation type="journal article" date="2015" name="Genome Announc.">
        <title>Complete Genome Sequence of the Novel Leech Symbiont Mucinivorans hirudinis M3T.</title>
        <authorList>
            <person name="Nelson M.C."/>
            <person name="Bomar L."/>
            <person name="Graf J."/>
        </authorList>
    </citation>
    <scope>NUCLEOTIDE SEQUENCE [LARGE SCALE GENOMIC DNA]</scope>
    <source>
        <strain evidence="6">M3</strain>
    </source>
</reference>
<dbReference type="HOGENOM" id="CLU_009227_4_1_10"/>
<keyword evidence="3" id="KW-0786">Thiamine pyrophosphate</keyword>
<dbReference type="STRING" id="1433126.BN938_2351"/>
<comment type="similarity">
    <text evidence="2">Belongs to the transketolase family.</text>
</comment>
<dbReference type="KEGG" id="rbc:BN938_2351"/>
<name>A0A060RA19_9BACT</name>
<organism evidence="5 6">
    <name type="scientific">Mucinivorans hirudinis</name>
    <dbReference type="NCBI Taxonomy" id="1433126"/>
    <lineage>
        <taxon>Bacteria</taxon>
        <taxon>Pseudomonadati</taxon>
        <taxon>Bacteroidota</taxon>
        <taxon>Bacteroidia</taxon>
        <taxon>Bacteroidales</taxon>
        <taxon>Rikenellaceae</taxon>
        <taxon>Mucinivorans</taxon>
    </lineage>
</organism>
<dbReference type="InterPro" id="IPR005474">
    <property type="entry name" value="Transketolase_N"/>
</dbReference>
<dbReference type="Pfam" id="PF00456">
    <property type="entry name" value="Transketolase_N"/>
    <property type="match status" value="1"/>
</dbReference>
<gene>
    <name evidence="5" type="ORF">BN938_2351</name>
</gene>
<evidence type="ECO:0000313" key="6">
    <source>
        <dbReference type="Proteomes" id="UP000027616"/>
    </source>
</evidence>
<evidence type="ECO:0000313" key="5">
    <source>
        <dbReference type="EMBL" id="CDN32422.1"/>
    </source>
</evidence>
<accession>A0A060RA19</accession>
<keyword evidence="5" id="KW-0808">Transferase</keyword>